<dbReference type="SMART" id="SM00463">
    <property type="entry name" value="SMR"/>
    <property type="match status" value="1"/>
</dbReference>
<feature type="region of interest" description="Disordered" evidence="1">
    <location>
        <begin position="124"/>
        <end position="149"/>
    </location>
</feature>
<dbReference type="GO" id="GO:0005634">
    <property type="term" value="C:nucleus"/>
    <property type="evidence" value="ECO:0007669"/>
    <property type="project" value="TreeGrafter"/>
</dbReference>
<feature type="compositionally biased region" description="Basic and acidic residues" evidence="1">
    <location>
        <begin position="436"/>
        <end position="457"/>
    </location>
</feature>
<evidence type="ECO:0000259" key="2">
    <source>
        <dbReference type="PROSITE" id="PS50828"/>
    </source>
</evidence>
<dbReference type="OrthoDB" id="10519613at2759"/>
<dbReference type="PANTHER" id="PTHR46535:SF1">
    <property type="entry name" value="NEDD4-BINDING PROTEIN 2"/>
    <property type="match status" value="1"/>
</dbReference>
<feature type="region of interest" description="Disordered" evidence="1">
    <location>
        <begin position="245"/>
        <end position="296"/>
    </location>
</feature>
<organism evidence="3 4">
    <name type="scientific">Nannochloropsis salina CCMP1776</name>
    <dbReference type="NCBI Taxonomy" id="1027361"/>
    <lineage>
        <taxon>Eukaryota</taxon>
        <taxon>Sar</taxon>
        <taxon>Stramenopiles</taxon>
        <taxon>Ochrophyta</taxon>
        <taxon>Eustigmatophyceae</taxon>
        <taxon>Eustigmatales</taxon>
        <taxon>Monodopsidaceae</taxon>
        <taxon>Microchloropsis</taxon>
        <taxon>Microchloropsis salina</taxon>
    </lineage>
</organism>
<comment type="caution">
    <text evidence="3">The sequence shown here is derived from an EMBL/GenBank/DDBJ whole genome shotgun (WGS) entry which is preliminary data.</text>
</comment>
<feature type="region of interest" description="Disordered" evidence="1">
    <location>
        <begin position="1"/>
        <end position="42"/>
    </location>
</feature>
<dbReference type="PROSITE" id="PS50828">
    <property type="entry name" value="SMR"/>
    <property type="match status" value="1"/>
</dbReference>
<dbReference type="Gene3D" id="3.30.1370.110">
    <property type="match status" value="1"/>
</dbReference>
<dbReference type="AlphaFoldDB" id="A0A4D9D2Q8"/>
<evidence type="ECO:0000313" key="4">
    <source>
        <dbReference type="Proteomes" id="UP000355283"/>
    </source>
</evidence>
<feature type="compositionally biased region" description="Basic and acidic residues" evidence="1">
    <location>
        <begin position="1"/>
        <end position="18"/>
    </location>
</feature>
<dbReference type="SUPFAM" id="SSF160443">
    <property type="entry name" value="SMR domain-like"/>
    <property type="match status" value="1"/>
</dbReference>
<keyword evidence="4" id="KW-1185">Reference proteome</keyword>
<evidence type="ECO:0000313" key="3">
    <source>
        <dbReference type="EMBL" id="TFJ85812.1"/>
    </source>
</evidence>
<dbReference type="EMBL" id="SDOX01000010">
    <property type="protein sequence ID" value="TFJ85812.1"/>
    <property type="molecule type" value="Genomic_DNA"/>
</dbReference>
<dbReference type="CDD" id="cd14279">
    <property type="entry name" value="CUE"/>
    <property type="match status" value="2"/>
</dbReference>
<feature type="compositionally biased region" description="Basic and acidic residues" evidence="1">
    <location>
        <begin position="124"/>
        <end position="148"/>
    </location>
</feature>
<feature type="region of interest" description="Disordered" evidence="1">
    <location>
        <begin position="419"/>
        <end position="464"/>
    </location>
</feature>
<proteinExistence type="predicted"/>
<evidence type="ECO:0000256" key="1">
    <source>
        <dbReference type="SAM" id="MobiDB-lite"/>
    </source>
</evidence>
<feature type="compositionally biased region" description="Pro residues" evidence="1">
    <location>
        <begin position="372"/>
        <end position="386"/>
    </location>
</feature>
<feature type="region of interest" description="Disordered" evidence="1">
    <location>
        <begin position="346"/>
        <end position="403"/>
    </location>
</feature>
<reference evidence="3 4" key="1">
    <citation type="submission" date="2019-01" db="EMBL/GenBank/DDBJ databases">
        <title>Nuclear Genome Assembly of the Microalgal Biofuel strain Nannochloropsis salina CCMP1776.</title>
        <authorList>
            <person name="Hovde B."/>
        </authorList>
    </citation>
    <scope>NUCLEOTIDE SEQUENCE [LARGE SCALE GENOMIC DNA]</scope>
    <source>
        <strain evidence="3 4">CCMP1776</strain>
    </source>
</reference>
<dbReference type="InterPro" id="IPR052772">
    <property type="entry name" value="Endo/PolyKinase_Domain-Protein"/>
</dbReference>
<accession>A0A4D9D2Q8</accession>
<feature type="domain" description="Smr" evidence="2">
    <location>
        <begin position="621"/>
        <end position="678"/>
    </location>
</feature>
<dbReference type="InterPro" id="IPR002625">
    <property type="entry name" value="Smr_dom"/>
</dbReference>
<feature type="compositionally biased region" description="Low complexity" evidence="1">
    <location>
        <begin position="387"/>
        <end position="403"/>
    </location>
</feature>
<sequence length="717" mass="77286">MRPESERGARRAVEREDVAVEGAEPGEMGKKKKKNLQQQQHPVHDDAVDTLFDMFGGQIPLGTVKAVLNREGGEVSRALDALLLVATDKEVILHNSNGNVVAETTEIKEREIGADDVVWNLERADEKSRGRKEKETEGEQKKAGAEQLEREEDYPYEIREGEAQHGILEEGEDGEGPFCLLSDLANEGKAEGKAQAFTSPEVWEKACGMFKGILPLQALYRVYGEAEGLEGAVQEVERMLLLDEDTGDEEEEAVGEKSVGVEEEFPPSFGRVPQADEERVEATPSDAFDAAGGGAGKRNVEDALDSMAALFPSLPRDLLRETLVQHAGDMDAAAYYLVGGSPPSPSAHFASSWEVPSRGTQNRRHRQSGEGPPLPPALPPSRPLPLLPSTSTSPWAPPSSSSPLLPPLARPPVLVASSFPSLPPSPRHSLSPSLPMERRPGRTNRVGEGEGGREGGRKGGVQAQRTRARGMAWLEDVYGGRGGFQKELVRSLLLEVHDGDMSMTEASLLALDPERAQQCREEGGRAGGKEVAMLHREAARREKMEMMGAFRLAATAYHRHSSAAGVASASGAACALLQETCPALVVGVVEGEEMGLRNNTGSLVALRVLSSLLPDLTKLSVDLHGLRVSEALSLLHSLLAMYPPSLPPSLRSFRFITGRGTHSEGGRSRLMPALVAALHRYEQPHGSGEGGQAERRRTVKVSVDSSEGVVVVKLDRK</sequence>
<name>A0A4D9D2Q8_9STRA</name>
<dbReference type="GO" id="GO:0004519">
    <property type="term" value="F:endonuclease activity"/>
    <property type="evidence" value="ECO:0007669"/>
    <property type="project" value="TreeGrafter"/>
</dbReference>
<gene>
    <name evidence="3" type="ORF">NSK_002632</name>
</gene>
<protein>
    <recommendedName>
        <fullName evidence="2">Smr domain-containing protein</fullName>
    </recommendedName>
</protein>
<dbReference type="InterPro" id="IPR036063">
    <property type="entry name" value="Smr_dom_sf"/>
</dbReference>
<dbReference type="Proteomes" id="UP000355283">
    <property type="component" value="Unassembled WGS sequence"/>
</dbReference>
<dbReference type="PANTHER" id="PTHR46535">
    <property type="entry name" value="NEDD4-BINDING PROTEIN 2"/>
    <property type="match status" value="1"/>
</dbReference>